<name>A0AA38SCM0_9ASTR</name>
<comment type="caution">
    <text evidence="3">The sequence shown here is derived from an EMBL/GenBank/DDBJ whole genome shotgun (WGS) entry which is preliminary data.</text>
</comment>
<feature type="compositionally biased region" description="Pro residues" evidence="1">
    <location>
        <begin position="268"/>
        <end position="291"/>
    </location>
</feature>
<dbReference type="PANTHER" id="PTHR47273">
    <property type="entry name" value="EXPRESSED PROTEIN"/>
    <property type="match status" value="1"/>
</dbReference>
<evidence type="ECO:0000313" key="4">
    <source>
        <dbReference type="Proteomes" id="UP001172457"/>
    </source>
</evidence>
<accession>A0AA38SCM0</accession>
<evidence type="ECO:0000313" key="3">
    <source>
        <dbReference type="EMBL" id="KAJ9540494.1"/>
    </source>
</evidence>
<feature type="compositionally biased region" description="Pro residues" evidence="1">
    <location>
        <begin position="311"/>
        <end position="340"/>
    </location>
</feature>
<keyword evidence="2" id="KW-0732">Signal</keyword>
<dbReference type="Pfam" id="PF01190">
    <property type="entry name" value="Pollen_Ole_e_1"/>
    <property type="match status" value="1"/>
</dbReference>
<gene>
    <name evidence="3" type="ORF">OSB04_027000</name>
</gene>
<sequence>MQRVMFVSRMWSWVCLKIALILCLSLNDVCEAGQAQPQTALVGTVYCDPCSYQDFSKSSHFISDALVAVECSSGDEVEEGGSIPRFQQEVRTDKKGEFRVELPLSINERVPEGCSVKSVRSSEPDCAMAIPTASSTIRLKVKASGNRVFSAGSFAFKPLKLPNHCHKKPRDRTSNDKLRAATPLPSPAGLLIPSVTTGKQTTNFYDDPSDADADAFGIPFQANPFQPPFQFQPPPDTMFTPDFQPPPASVFDPRPLQPPPDSVFNPLPFQPSPPSFIPQTSAPPPPPPSPTWFPALTFPPLEPQLGSTQSSPPPSVPPPALLPPFPPFPFQPRPGYPGTPPAISSAHRLLD</sequence>
<feature type="chain" id="PRO_5041381363" evidence="2">
    <location>
        <begin position="33"/>
        <end position="351"/>
    </location>
</feature>
<feature type="region of interest" description="Disordered" evidence="1">
    <location>
        <begin position="162"/>
        <end position="351"/>
    </location>
</feature>
<dbReference type="AlphaFoldDB" id="A0AA38SCM0"/>
<feature type="compositionally biased region" description="Pro residues" evidence="1">
    <location>
        <begin position="225"/>
        <end position="236"/>
    </location>
</feature>
<evidence type="ECO:0000256" key="1">
    <source>
        <dbReference type="SAM" id="MobiDB-lite"/>
    </source>
</evidence>
<dbReference type="Proteomes" id="UP001172457">
    <property type="component" value="Chromosome 7"/>
</dbReference>
<proteinExistence type="predicted"/>
<dbReference type="PANTHER" id="PTHR47273:SF4">
    <property type="entry name" value="EXPRESSED PROTEIN"/>
    <property type="match status" value="1"/>
</dbReference>
<feature type="compositionally biased region" description="Polar residues" evidence="1">
    <location>
        <begin position="194"/>
        <end position="204"/>
    </location>
</feature>
<keyword evidence="4" id="KW-1185">Reference proteome</keyword>
<feature type="signal peptide" evidence="2">
    <location>
        <begin position="1"/>
        <end position="32"/>
    </location>
</feature>
<protein>
    <submittedName>
        <fullName evidence="3">Uncharacterized protein</fullName>
    </submittedName>
</protein>
<evidence type="ECO:0000256" key="2">
    <source>
        <dbReference type="SAM" id="SignalP"/>
    </source>
</evidence>
<organism evidence="3 4">
    <name type="scientific">Centaurea solstitialis</name>
    <name type="common">yellow star-thistle</name>
    <dbReference type="NCBI Taxonomy" id="347529"/>
    <lineage>
        <taxon>Eukaryota</taxon>
        <taxon>Viridiplantae</taxon>
        <taxon>Streptophyta</taxon>
        <taxon>Embryophyta</taxon>
        <taxon>Tracheophyta</taxon>
        <taxon>Spermatophyta</taxon>
        <taxon>Magnoliopsida</taxon>
        <taxon>eudicotyledons</taxon>
        <taxon>Gunneridae</taxon>
        <taxon>Pentapetalae</taxon>
        <taxon>asterids</taxon>
        <taxon>campanulids</taxon>
        <taxon>Asterales</taxon>
        <taxon>Asteraceae</taxon>
        <taxon>Carduoideae</taxon>
        <taxon>Cardueae</taxon>
        <taxon>Centaureinae</taxon>
        <taxon>Centaurea</taxon>
    </lineage>
</organism>
<reference evidence="3" key="1">
    <citation type="submission" date="2023-03" db="EMBL/GenBank/DDBJ databases">
        <title>Chromosome-scale reference genome and RAD-based genetic map of yellow starthistle (Centaurea solstitialis) reveal putative structural variation and QTLs associated with invader traits.</title>
        <authorList>
            <person name="Reatini B."/>
            <person name="Cang F.A."/>
            <person name="Jiang Q."/>
            <person name="Mckibben M.T.W."/>
            <person name="Barker M.S."/>
            <person name="Rieseberg L.H."/>
            <person name="Dlugosch K.M."/>
        </authorList>
    </citation>
    <scope>NUCLEOTIDE SEQUENCE</scope>
    <source>
        <strain evidence="3">CAN-66</strain>
        <tissue evidence="3">Leaf</tissue>
    </source>
</reference>
<dbReference type="EMBL" id="JARYMX010000007">
    <property type="protein sequence ID" value="KAJ9540494.1"/>
    <property type="molecule type" value="Genomic_DNA"/>
</dbReference>